<comment type="caution">
    <text evidence="1">The sequence shown here is derived from an EMBL/GenBank/DDBJ whole genome shotgun (WGS) entry which is preliminary data.</text>
</comment>
<evidence type="ECO:0000313" key="2">
    <source>
        <dbReference type="Proteomes" id="UP001396334"/>
    </source>
</evidence>
<name>A0ABR1ZA77_9ROSI</name>
<proteinExistence type="predicted"/>
<evidence type="ECO:0000313" key="1">
    <source>
        <dbReference type="EMBL" id="KAK8476901.1"/>
    </source>
</evidence>
<gene>
    <name evidence="1" type="ORF">V6N11_055054</name>
</gene>
<dbReference type="Proteomes" id="UP001396334">
    <property type="component" value="Unassembled WGS sequence"/>
</dbReference>
<accession>A0ABR1ZA77</accession>
<dbReference type="EMBL" id="JBBPBN010002002">
    <property type="protein sequence ID" value="KAK8476901.1"/>
    <property type="molecule type" value="Genomic_DNA"/>
</dbReference>
<dbReference type="PANTHER" id="PTHR47074">
    <property type="entry name" value="BNAC02G40300D PROTEIN"/>
    <property type="match status" value="1"/>
</dbReference>
<dbReference type="PANTHER" id="PTHR47074:SF11">
    <property type="entry name" value="REVERSE TRANSCRIPTASE-LIKE PROTEIN"/>
    <property type="match status" value="1"/>
</dbReference>
<sequence>MVSDMITGSGEWDWNRLESQLPASILESIAAVQPLKPHYGDDYPGWSKEMMGTFWTAPFNVWLLDNIKRNTSPEQLDFDWSMRFSIFCWLLWKDRCSAMFDKEYHVCEGILVRVDRLIIECNKVFSDSKVRHSRPGFRESFWKGPIRDWVKVNVDASVDTKDNRAVIGGLIRDDSGDGCEAFTGFRQVVVDYDNMEGVFIVNRGSPVLARSALVQSIWMLRQRDWLVKVDHVLRDENAATHELATLGRRDDKDRRVLVAPPGAVASIVEREQRCWLEE</sequence>
<organism evidence="1 2">
    <name type="scientific">Hibiscus sabdariffa</name>
    <name type="common">roselle</name>
    <dbReference type="NCBI Taxonomy" id="183260"/>
    <lineage>
        <taxon>Eukaryota</taxon>
        <taxon>Viridiplantae</taxon>
        <taxon>Streptophyta</taxon>
        <taxon>Embryophyta</taxon>
        <taxon>Tracheophyta</taxon>
        <taxon>Spermatophyta</taxon>
        <taxon>Magnoliopsida</taxon>
        <taxon>eudicotyledons</taxon>
        <taxon>Gunneridae</taxon>
        <taxon>Pentapetalae</taxon>
        <taxon>rosids</taxon>
        <taxon>malvids</taxon>
        <taxon>Malvales</taxon>
        <taxon>Malvaceae</taxon>
        <taxon>Malvoideae</taxon>
        <taxon>Hibiscus</taxon>
    </lineage>
</organism>
<keyword evidence="2" id="KW-1185">Reference proteome</keyword>
<protein>
    <recommendedName>
        <fullName evidence="3">RNase H type-1 domain-containing protein</fullName>
    </recommendedName>
</protein>
<reference evidence="1 2" key="1">
    <citation type="journal article" date="2024" name="G3 (Bethesda)">
        <title>Genome assembly of Hibiscus sabdariffa L. provides insights into metabolisms of medicinal natural products.</title>
        <authorList>
            <person name="Kim T."/>
        </authorList>
    </citation>
    <scope>NUCLEOTIDE SEQUENCE [LARGE SCALE GENOMIC DNA]</scope>
    <source>
        <strain evidence="1">TK-2024</strain>
        <tissue evidence="1">Old leaves</tissue>
    </source>
</reference>
<dbReference type="InterPro" id="IPR052929">
    <property type="entry name" value="RNase_H-like_EbsB-rel"/>
</dbReference>
<evidence type="ECO:0008006" key="3">
    <source>
        <dbReference type="Google" id="ProtNLM"/>
    </source>
</evidence>